<dbReference type="GO" id="GO:0009007">
    <property type="term" value="F:site-specific DNA-methyltransferase (adenine-specific) activity"/>
    <property type="evidence" value="ECO:0007669"/>
    <property type="project" value="UniProtKB-UniRule"/>
</dbReference>
<comment type="similarity">
    <text evidence="1 7">Belongs to the N(4)/N(6)-methyltransferase family.</text>
</comment>
<evidence type="ECO:0000256" key="4">
    <source>
        <dbReference type="ARBA" id="ARBA00022679"/>
    </source>
</evidence>
<dbReference type="PIRSF" id="PIRSF036638">
    <property type="entry name" value="M_m6A_StsI"/>
    <property type="match status" value="1"/>
</dbReference>
<evidence type="ECO:0000256" key="3">
    <source>
        <dbReference type="ARBA" id="ARBA00022603"/>
    </source>
</evidence>
<dbReference type="EMBL" id="AYYO01000042">
    <property type="protein sequence ID" value="KRM54887.1"/>
    <property type="molecule type" value="Genomic_DNA"/>
</dbReference>
<keyword evidence="5 7" id="KW-0949">S-adenosyl-L-methionine</keyword>
<evidence type="ECO:0000256" key="2">
    <source>
        <dbReference type="ARBA" id="ARBA00011900"/>
    </source>
</evidence>
<dbReference type="InterPro" id="IPR012327">
    <property type="entry name" value="MeTrfase_D12"/>
</dbReference>
<dbReference type="InterPro" id="IPR023095">
    <property type="entry name" value="Ade_MeTrfase_dom_2"/>
</dbReference>
<keyword evidence="4 7" id="KW-0808">Transferase</keyword>
<dbReference type="PATRIC" id="fig|1291052.5.peg.1960"/>
<dbReference type="GO" id="GO:0043565">
    <property type="term" value="F:sequence-specific DNA binding"/>
    <property type="evidence" value="ECO:0007669"/>
    <property type="project" value="TreeGrafter"/>
</dbReference>
<dbReference type="PRINTS" id="PR00505">
    <property type="entry name" value="D12N6MTFRASE"/>
</dbReference>
<proteinExistence type="inferred from homology"/>
<dbReference type="PROSITE" id="PS00092">
    <property type="entry name" value="N6_MTASE"/>
    <property type="match status" value="1"/>
</dbReference>
<accession>A0A0R1ZIZ4</accession>
<evidence type="ECO:0000256" key="1">
    <source>
        <dbReference type="ARBA" id="ARBA00006594"/>
    </source>
</evidence>
<comment type="catalytic activity">
    <reaction evidence="6 7">
        <text>a 2'-deoxyadenosine in DNA + S-adenosyl-L-methionine = an N(6)-methyl-2'-deoxyadenosine in DNA + S-adenosyl-L-homocysteine + H(+)</text>
        <dbReference type="Rhea" id="RHEA:15197"/>
        <dbReference type="Rhea" id="RHEA-COMP:12418"/>
        <dbReference type="Rhea" id="RHEA-COMP:12419"/>
        <dbReference type="ChEBI" id="CHEBI:15378"/>
        <dbReference type="ChEBI" id="CHEBI:57856"/>
        <dbReference type="ChEBI" id="CHEBI:59789"/>
        <dbReference type="ChEBI" id="CHEBI:90615"/>
        <dbReference type="ChEBI" id="CHEBI:90616"/>
        <dbReference type="EC" id="2.1.1.72"/>
    </reaction>
</comment>
<dbReference type="EC" id="2.1.1.72" evidence="2 7"/>
<dbReference type="PANTHER" id="PTHR30481">
    <property type="entry name" value="DNA ADENINE METHYLASE"/>
    <property type="match status" value="1"/>
</dbReference>
<dbReference type="InterPro" id="IPR002052">
    <property type="entry name" value="DNA_methylase_N6_adenine_CS"/>
</dbReference>
<evidence type="ECO:0000313" key="8">
    <source>
        <dbReference type="EMBL" id="KRM54887.1"/>
    </source>
</evidence>
<organism evidence="8 9">
    <name type="scientific">Lacticaseibacillus sharpeae JCM 1186 = DSM 20505</name>
    <dbReference type="NCBI Taxonomy" id="1291052"/>
    <lineage>
        <taxon>Bacteria</taxon>
        <taxon>Bacillati</taxon>
        <taxon>Bacillota</taxon>
        <taxon>Bacilli</taxon>
        <taxon>Lactobacillales</taxon>
        <taxon>Lactobacillaceae</taxon>
        <taxon>Lacticaseibacillus</taxon>
    </lineage>
</organism>
<keyword evidence="3 7" id="KW-0489">Methyltransferase</keyword>
<name>A0A0R1ZIZ4_9LACO</name>
<dbReference type="STRING" id="1291052.FC18_GL001898"/>
<dbReference type="GO" id="GO:0006298">
    <property type="term" value="P:mismatch repair"/>
    <property type="evidence" value="ECO:0007669"/>
    <property type="project" value="TreeGrafter"/>
</dbReference>
<dbReference type="GO" id="GO:0009307">
    <property type="term" value="P:DNA restriction-modification system"/>
    <property type="evidence" value="ECO:0007669"/>
    <property type="project" value="InterPro"/>
</dbReference>
<dbReference type="Pfam" id="PF02086">
    <property type="entry name" value="MethyltransfD12"/>
    <property type="match status" value="2"/>
</dbReference>
<evidence type="ECO:0000313" key="9">
    <source>
        <dbReference type="Proteomes" id="UP000051679"/>
    </source>
</evidence>
<dbReference type="NCBIfam" id="TIGR00571">
    <property type="entry name" value="dam"/>
    <property type="match status" value="1"/>
</dbReference>
<dbReference type="AlphaFoldDB" id="A0A0R1ZIZ4"/>
<gene>
    <name evidence="8" type="ORF">FC18_GL001898</name>
</gene>
<dbReference type="Proteomes" id="UP000051679">
    <property type="component" value="Unassembled WGS sequence"/>
</dbReference>
<dbReference type="Gene3D" id="1.10.1020.10">
    <property type="entry name" value="Adenine-specific Methyltransferase, Domain 2"/>
    <property type="match status" value="1"/>
</dbReference>
<dbReference type="PANTHER" id="PTHR30481:SF3">
    <property type="entry name" value="DNA ADENINE METHYLASE"/>
    <property type="match status" value="1"/>
</dbReference>
<evidence type="ECO:0000256" key="6">
    <source>
        <dbReference type="ARBA" id="ARBA00047942"/>
    </source>
</evidence>
<dbReference type="InterPro" id="IPR029063">
    <property type="entry name" value="SAM-dependent_MTases_sf"/>
</dbReference>
<dbReference type="Gene3D" id="3.40.50.150">
    <property type="entry name" value="Vaccinia Virus protein VP39"/>
    <property type="match status" value="1"/>
</dbReference>
<sequence>MDPGCVMLYTNKDVIGCANMRFIGSKVNLLPEIDSVIAKHVDGSEKTFVDLFGGSNSVGQYFKDKYQIVSNDIMYFSYVIARASIQMNEYPTFTGLKTLNIDDPIKYLQSHDISDVPDGYVTTNYSPNGKKNRMYLTPENARRIDFIRDTIEQWHASHIINDGEFFYLLDALIQGIPYVSNITGTYGAYLKHWDKRAYKSIELVPSQIINNHVANKALNEDSLNLINHISGDIVYIDTPYNSRQYAPNYHVLESVAKWDKQPLKGVTGQRDYTDEKSTFAMKSKVLDAMKSLFSNLNFKHVIVSYSTDGLLSEEDLLSILKDNAVNEDVEVSRVSYRKYKSKIVNPNTSVQELLFYFRSKKYQPTDQQPTTHAPIKTTKSASKMGFIKSPLNYIGGKYKLLPQIMPLFPQRIDTFVDLFSGGGNVGINSNANKVYFNDINTKINELFRFFQNKDPQKLLNLINERINECHLSKTNEEAYLNFREQYNANPNPLDLYVLVSYSFNYQFRFNNSLQYNNPFGRNRSHFSDRMANNLLRFVSKLNSIDARFTDDYFTNFDFSVLTPNSFVYADPPYLITTGSYNDGNRGFVNWTEKQEQQLYDILDELTSRNIKFALSNVTDHKGKSNDMLKEWSKKYNTHALLYDYQNASHNTVALGSHEVLITNY</sequence>
<comment type="caution">
    <text evidence="8">The sequence shown here is derived from an EMBL/GenBank/DDBJ whole genome shotgun (WGS) entry which is preliminary data.</text>
</comment>
<dbReference type="GO" id="GO:0032259">
    <property type="term" value="P:methylation"/>
    <property type="evidence" value="ECO:0007669"/>
    <property type="project" value="UniProtKB-KW"/>
</dbReference>
<dbReference type="GO" id="GO:1904047">
    <property type="term" value="F:S-adenosyl-L-methionine binding"/>
    <property type="evidence" value="ECO:0007669"/>
    <property type="project" value="TreeGrafter"/>
</dbReference>
<evidence type="ECO:0000256" key="5">
    <source>
        <dbReference type="ARBA" id="ARBA00022691"/>
    </source>
</evidence>
<evidence type="ECO:0000256" key="7">
    <source>
        <dbReference type="RuleBase" id="RU361257"/>
    </source>
</evidence>
<dbReference type="SUPFAM" id="SSF53335">
    <property type="entry name" value="S-adenosyl-L-methionine-dependent methyltransferases"/>
    <property type="match status" value="2"/>
</dbReference>
<dbReference type="InterPro" id="IPR012186">
    <property type="entry name" value="Ade-mod_methylase_MStsI"/>
</dbReference>
<keyword evidence="9" id="KW-1185">Reference proteome</keyword>
<reference evidence="8 9" key="1">
    <citation type="journal article" date="2015" name="Genome Announc.">
        <title>Expanding the biotechnology potential of lactobacilli through comparative genomics of 213 strains and associated genera.</title>
        <authorList>
            <person name="Sun Z."/>
            <person name="Harris H.M."/>
            <person name="McCann A."/>
            <person name="Guo C."/>
            <person name="Argimon S."/>
            <person name="Zhang W."/>
            <person name="Yang X."/>
            <person name="Jeffery I.B."/>
            <person name="Cooney J.C."/>
            <person name="Kagawa T.F."/>
            <person name="Liu W."/>
            <person name="Song Y."/>
            <person name="Salvetti E."/>
            <person name="Wrobel A."/>
            <person name="Rasinkangas P."/>
            <person name="Parkhill J."/>
            <person name="Rea M.C."/>
            <person name="O'Sullivan O."/>
            <person name="Ritari J."/>
            <person name="Douillard F.P."/>
            <person name="Paul Ross R."/>
            <person name="Yang R."/>
            <person name="Briner A.E."/>
            <person name="Felis G.E."/>
            <person name="de Vos W.M."/>
            <person name="Barrangou R."/>
            <person name="Klaenhammer T.R."/>
            <person name="Caufield P.W."/>
            <person name="Cui Y."/>
            <person name="Zhang H."/>
            <person name="O'Toole P.W."/>
        </authorList>
    </citation>
    <scope>NUCLEOTIDE SEQUENCE [LARGE SCALE GENOMIC DNA]</scope>
    <source>
        <strain evidence="8 9">DSM 20505</strain>
    </source>
</reference>
<protein>
    <recommendedName>
        <fullName evidence="2 7">Site-specific DNA-methyltransferase (adenine-specific)</fullName>
        <ecNumber evidence="2 7">2.1.1.72</ecNumber>
    </recommendedName>
</protein>